<dbReference type="GO" id="GO:0005886">
    <property type="term" value="C:plasma membrane"/>
    <property type="evidence" value="ECO:0007669"/>
    <property type="project" value="UniProtKB-SubCell"/>
</dbReference>
<keyword evidence="12" id="KW-1185">Reference proteome</keyword>
<dbReference type="PANTHER" id="PTHR21137">
    <property type="entry name" value="ODORANT RECEPTOR"/>
    <property type="match status" value="1"/>
</dbReference>
<comment type="similarity">
    <text evidence="10">Belongs to the insect chemoreceptor superfamily. Heteromeric odorant receptor channel (TC 1.A.69) family.</text>
</comment>
<evidence type="ECO:0000313" key="11">
    <source>
        <dbReference type="EMBL" id="CAB3372203.1"/>
    </source>
</evidence>
<keyword evidence="7 10" id="KW-0472">Membrane</keyword>
<evidence type="ECO:0000256" key="4">
    <source>
        <dbReference type="ARBA" id="ARBA00022692"/>
    </source>
</evidence>
<comment type="caution">
    <text evidence="11">The sequence shown here is derived from an EMBL/GenBank/DDBJ whole genome shotgun (WGS) entry which is preliminary data.</text>
</comment>
<feature type="transmembrane region" description="Helical" evidence="10">
    <location>
        <begin position="37"/>
        <end position="56"/>
    </location>
</feature>
<comment type="subcellular location">
    <subcellularLocation>
        <location evidence="1 10">Cell membrane</location>
        <topology evidence="1 10">Multi-pass membrane protein</topology>
    </subcellularLocation>
</comment>
<evidence type="ECO:0000256" key="7">
    <source>
        <dbReference type="ARBA" id="ARBA00023136"/>
    </source>
</evidence>
<keyword evidence="2" id="KW-1003">Cell membrane</keyword>
<keyword evidence="8 10" id="KW-0675">Receptor</keyword>
<evidence type="ECO:0000256" key="3">
    <source>
        <dbReference type="ARBA" id="ARBA00022606"/>
    </source>
</evidence>
<reference evidence="11 12" key="1">
    <citation type="submission" date="2020-04" db="EMBL/GenBank/DDBJ databases">
        <authorList>
            <person name="Alioto T."/>
            <person name="Alioto T."/>
            <person name="Gomez Garrido J."/>
        </authorList>
    </citation>
    <scope>NUCLEOTIDE SEQUENCE [LARGE SCALE GENOMIC DNA]</scope>
</reference>
<feature type="transmembrane region" description="Helical" evidence="10">
    <location>
        <begin position="68"/>
        <end position="93"/>
    </location>
</feature>
<dbReference type="Proteomes" id="UP000494165">
    <property type="component" value="Unassembled WGS sequence"/>
</dbReference>
<dbReference type="GO" id="GO:0007165">
    <property type="term" value="P:signal transduction"/>
    <property type="evidence" value="ECO:0007669"/>
    <property type="project" value="UniProtKB-KW"/>
</dbReference>
<name>A0A8S1CKW8_9INSE</name>
<comment type="caution">
    <text evidence="10">Lacks conserved residue(s) required for the propagation of feature annotation.</text>
</comment>
<evidence type="ECO:0000313" key="12">
    <source>
        <dbReference type="Proteomes" id="UP000494165"/>
    </source>
</evidence>
<keyword evidence="9 10" id="KW-0807">Transducer</keyword>
<dbReference type="PANTHER" id="PTHR21137:SF35">
    <property type="entry name" value="ODORANT RECEPTOR 19A-RELATED"/>
    <property type="match status" value="1"/>
</dbReference>
<dbReference type="AlphaFoldDB" id="A0A8S1CKW8"/>
<organism evidence="11 12">
    <name type="scientific">Cloeon dipterum</name>
    <dbReference type="NCBI Taxonomy" id="197152"/>
    <lineage>
        <taxon>Eukaryota</taxon>
        <taxon>Metazoa</taxon>
        <taxon>Ecdysozoa</taxon>
        <taxon>Arthropoda</taxon>
        <taxon>Hexapoda</taxon>
        <taxon>Insecta</taxon>
        <taxon>Pterygota</taxon>
        <taxon>Palaeoptera</taxon>
        <taxon>Ephemeroptera</taxon>
        <taxon>Pisciforma</taxon>
        <taxon>Baetidae</taxon>
        <taxon>Cloeon</taxon>
    </lineage>
</organism>
<evidence type="ECO:0000256" key="2">
    <source>
        <dbReference type="ARBA" id="ARBA00022475"/>
    </source>
</evidence>
<feature type="transmembrane region" description="Helical" evidence="10">
    <location>
        <begin position="184"/>
        <end position="201"/>
    </location>
</feature>
<keyword evidence="3 10" id="KW-0716">Sensory transduction</keyword>
<feature type="transmembrane region" description="Helical" evidence="10">
    <location>
        <begin position="274"/>
        <end position="297"/>
    </location>
</feature>
<protein>
    <recommendedName>
        <fullName evidence="10">Odorant receptor</fullName>
    </recommendedName>
</protein>
<keyword evidence="5 10" id="KW-0552">Olfaction</keyword>
<sequence length="365" mass="41815">MNNKWKKQLKNLLKINRFFGLWIPYDSQEHNLKKRSIFAWNISCFSLIVICFALVMSTFSDNMQIARLSSWCLPVITFISYCMILFKTAFLFLKSDKLVEIFRGVERVTFLIYLGNDQSPYINQACKIVTKTVLILLALDLISILIGLKIFSDLNTAIFSQNSTVTDDLKISNELFRVTSLNKFAFIVLGLHSIFGIYMPLRVAQMDSIVYFFHAFITQELIYLKHNMSRVKKKLSQNKLAFVHVNNTPEAGLDQWIAFYQEVKCLHQKVDKVFGMYIAVNAALITASICFIVFIIARGDSLSREISRISGRDVDLSPTLHLLAADVQKTFVVHGGPFFVLNLEFFATTMGAVLSYLIIMWQVKD</sequence>
<evidence type="ECO:0000256" key="5">
    <source>
        <dbReference type="ARBA" id="ARBA00022725"/>
    </source>
</evidence>
<keyword evidence="4 10" id="KW-0812">Transmembrane</keyword>
<keyword evidence="6 10" id="KW-1133">Transmembrane helix</keyword>
<accession>A0A8S1CKW8</accession>
<proteinExistence type="inferred from homology"/>
<feature type="transmembrane region" description="Helical" evidence="10">
    <location>
        <begin position="133"/>
        <end position="151"/>
    </location>
</feature>
<dbReference type="GO" id="GO:0004984">
    <property type="term" value="F:olfactory receptor activity"/>
    <property type="evidence" value="ECO:0007669"/>
    <property type="project" value="InterPro"/>
</dbReference>
<feature type="transmembrane region" description="Helical" evidence="10">
    <location>
        <begin position="338"/>
        <end position="359"/>
    </location>
</feature>
<evidence type="ECO:0000256" key="1">
    <source>
        <dbReference type="ARBA" id="ARBA00004651"/>
    </source>
</evidence>
<dbReference type="OrthoDB" id="6071166at2759"/>
<dbReference type="InterPro" id="IPR004117">
    <property type="entry name" value="7tm6_olfct_rcpt"/>
</dbReference>
<dbReference type="EMBL" id="CADEPI010000070">
    <property type="protein sequence ID" value="CAB3372203.1"/>
    <property type="molecule type" value="Genomic_DNA"/>
</dbReference>
<dbReference type="GO" id="GO:0005549">
    <property type="term" value="F:odorant binding"/>
    <property type="evidence" value="ECO:0007669"/>
    <property type="project" value="InterPro"/>
</dbReference>
<evidence type="ECO:0000256" key="8">
    <source>
        <dbReference type="ARBA" id="ARBA00023170"/>
    </source>
</evidence>
<gene>
    <name evidence="11" type="ORF">CLODIP_2_CD10914</name>
</gene>
<evidence type="ECO:0000256" key="10">
    <source>
        <dbReference type="RuleBase" id="RU351113"/>
    </source>
</evidence>
<evidence type="ECO:0000256" key="9">
    <source>
        <dbReference type="ARBA" id="ARBA00023224"/>
    </source>
</evidence>
<evidence type="ECO:0000256" key="6">
    <source>
        <dbReference type="ARBA" id="ARBA00022989"/>
    </source>
</evidence>